<keyword evidence="2" id="KW-1133">Transmembrane helix</keyword>
<dbReference type="GO" id="GO:0022857">
    <property type="term" value="F:transmembrane transporter activity"/>
    <property type="evidence" value="ECO:0007669"/>
    <property type="project" value="InterPro"/>
</dbReference>
<evidence type="ECO:0000313" key="3">
    <source>
        <dbReference type="EMBL" id="TNV73136.1"/>
    </source>
</evidence>
<dbReference type="InterPro" id="IPR011701">
    <property type="entry name" value="MFS"/>
</dbReference>
<dbReference type="Proteomes" id="UP000785679">
    <property type="component" value="Unassembled WGS sequence"/>
</dbReference>
<dbReference type="EMBL" id="RRYP01019758">
    <property type="protein sequence ID" value="TNV73136.1"/>
    <property type="molecule type" value="Genomic_DNA"/>
</dbReference>
<feature type="transmembrane region" description="Helical" evidence="2">
    <location>
        <begin position="342"/>
        <end position="363"/>
    </location>
</feature>
<feature type="transmembrane region" description="Helical" evidence="2">
    <location>
        <begin position="149"/>
        <end position="167"/>
    </location>
</feature>
<protein>
    <submittedName>
        <fullName evidence="3">Uncharacterized protein</fullName>
    </submittedName>
</protein>
<dbReference type="Gene3D" id="1.20.1250.20">
    <property type="entry name" value="MFS general substrate transporter like domains"/>
    <property type="match status" value="1"/>
</dbReference>
<feature type="transmembrane region" description="Helical" evidence="2">
    <location>
        <begin position="173"/>
        <end position="194"/>
    </location>
</feature>
<dbReference type="SUPFAM" id="SSF103473">
    <property type="entry name" value="MFS general substrate transporter"/>
    <property type="match status" value="1"/>
</dbReference>
<feature type="transmembrane region" description="Helical" evidence="2">
    <location>
        <begin position="298"/>
        <end position="322"/>
    </location>
</feature>
<keyword evidence="4" id="KW-1185">Reference proteome</keyword>
<dbReference type="PANTHER" id="PTHR23524:SF1">
    <property type="entry name" value="MRH DOMAIN-CONTAINING PROTEIN-RELATED"/>
    <property type="match status" value="1"/>
</dbReference>
<keyword evidence="2" id="KW-0472">Membrane</keyword>
<keyword evidence="2" id="KW-0812">Transmembrane</keyword>
<name>A0A8J8NED6_HALGN</name>
<feature type="region of interest" description="Disordered" evidence="1">
    <location>
        <begin position="30"/>
        <end position="56"/>
    </location>
</feature>
<feature type="transmembrane region" description="Helical" evidence="2">
    <location>
        <begin position="123"/>
        <end position="142"/>
    </location>
</feature>
<reference evidence="3" key="1">
    <citation type="submission" date="2019-06" db="EMBL/GenBank/DDBJ databases">
        <authorList>
            <person name="Zheng W."/>
        </authorList>
    </citation>
    <scope>NUCLEOTIDE SEQUENCE</scope>
    <source>
        <strain evidence="3">QDHG01</strain>
    </source>
</reference>
<gene>
    <name evidence="3" type="ORF">FGO68_gene10211</name>
</gene>
<evidence type="ECO:0000256" key="2">
    <source>
        <dbReference type="SAM" id="Phobius"/>
    </source>
</evidence>
<dbReference type="OrthoDB" id="18110at2759"/>
<evidence type="ECO:0000313" key="4">
    <source>
        <dbReference type="Proteomes" id="UP000785679"/>
    </source>
</evidence>
<feature type="transmembrane region" description="Helical" evidence="2">
    <location>
        <begin position="206"/>
        <end position="229"/>
    </location>
</feature>
<dbReference type="AlphaFoldDB" id="A0A8J8NED6"/>
<proteinExistence type="predicted"/>
<feature type="transmembrane region" description="Helical" evidence="2">
    <location>
        <begin position="370"/>
        <end position="392"/>
    </location>
</feature>
<feature type="transmembrane region" description="Helical" evidence="2">
    <location>
        <begin position="78"/>
        <end position="103"/>
    </location>
</feature>
<comment type="caution">
    <text evidence="3">The sequence shown here is derived from an EMBL/GenBank/DDBJ whole genome shotgun (WGS) entry which is preliminary data.</text>
</comment>
<dbReference type="InterPro" id="IPR036259">
    <property type="entry name" value="MFS_trans_sf"/>
</dbReference>
<accession>A0A8J8NED6</accession>
<organism evidence="3 4">
    <name type="scientific">Halteria grandinella</name>
    <dbReference type="NCBI Taxonomy" id="5974"/>
    <lineage>
        <taxon>Eukaryota</taxon>
        <taxon>Sar</taxon>
        <taxon>Alveolata</taxon>
        <taxon>Ciliophora</taxon>
        <taxon>Intramacronucleata</taxon>
        <taxon>Spirotrichea</taxon>
        <taxon>Stichotrichia</taxon>
        <taxon>Sporadotrichida</taxon>
        <taxon>Halteriidae</taxon>
        <taxon>Halteria</taxon>
    </lineage>
</organism>
<dbReference type="Pfam" id="PF07690">
    <property type="entry name" value="MFS_1"/>
    <property type="match status" value="1"/>
</dbReference>
<feature type="transmembrane region" description="Helical" evidence="2">
    <location>
        <begin position="398"/>
        <end position="424"/>
    </location>
</feature>
<evidence type="ECO:0000256" key="1">
    <source>
        <dbReference type="SAM" id="MobiDB-lite"/>
    </source>
</evidence>
<sequence length="440" mass="48674">MEANQLSRSVSINMQCQLVNHQKVDEQQNVSLGKGETQLPQNDDGETLKTQDEDQETTGSTRKFMFLHLKTQIQPFHIICYLLLVFNVFLVIQFIIQFLVYILQSPKYYDVPKSDVGTVAGDAGAIAEIFVIIEALFLGLIFDTVGRKVPTVIGLTCVGLSIIALPYLSPSITAFICMRVIMSLGIIPGVNTPLMPDYVQAKSLGLANAYQSVVAASAVIFGSTVLIQVSRHVDLLYIFLCIGGFTLLVAFTLIFGIKDVISNKKPLTSHAVTKHSFTYKIRTTIASLVTSIKEQPGLSLAIVGSFTCKSASLIITLFGSLVIQANFEREDPHDYEDRAKALTSWIFLVGNVVKVPLSLYLGYLSDKVRVWIIVSVIASLSFISQGAMLMNIDSNSDLFVVSFTAQYTFNFTQYMLCLSSLRLLRLHRCLTSKRARLHAL</sequence>
<dbReference type="PANTHER" id="PTHR23524">
    <property type="entry name" value="TRANSPORTER, PUTATIVE (AFU_ORTHOLOGUE AFUA_8G04850)-RELATED"/>
    <property type="match status" value="1"/>
</dbReference>
<feature type="transmembrane region" description="Helical" evidence="2">
    <location>
        <begin position="235"/>
        <end position="257"/>
    </location>
</feature>